<feature type="binding site" evidence="2">
    <location>
        <position position="333"/>
    </location>
    <ligand>
        <name>FAD</name>
        <dbReference type="ChEBI" id="CHEBI:57692"/>
    </ligand>
</feature>
<comment type="caution">
    <text evidence="3">The sequence shown here is derived from an EMBL/GenBank/DDBJ whole genome shotgun (WGS) entry which is preliminary data.</text>
</comment>
<dbReference type="Proteomes" id="UP001139319">
    <property type="component" value="Unassembled WGS sequence"/>
</dbReference>
<dbReference type="Gene3D" id="3.50.50.60">
    <property type="entry name" value="FAD/NAD(P)-binding domain"/>
    <property type="match status" value="1"/>
</dbReference>
<protein>
    <submittedName>
        <fullName evidence="3">Tryptophan 7-halogenase</fullName>
    </submittedName>
</protein>
<dbReference type="PANTHER" id="PTHR43747">
    <property type="entry name" value="FAD-BINDING PROTEIN"/>
    <property type="match status" value="1"/>
</dbReference>
<feature type="binding site" evidence="2">
    <location>
        <position position="346"/>
    </location>
    <ligand>
        <name>L-tryptophan</name>
        <dbReference type="ChEBI" id="CHEBI:57912"/>
    </ligand>
</feature>
<dbReference type="PANTHER" id="PTHR43747:SF4">
    <property type="entry name" value="FLAVIN-DEPENDENT TRYPTOPHAN HALOGENASE"/>
    <property type="match status" value="1"/>
</dbReference>
<proteinExistence type="predicted"/>
<feature type="binding site" evidence="2">
    <location>
        <position position="79"/>
    </location>
    <ligand>
        <name>7-chloro-L-tryptophan</name>
        <dbReference type="ChEBI" id="CHEBI:58713"/>
    </ligand>
</feature>
<keyword evidence="2" id="KW-0285">Flavoprotein</keyword>
<dbReference type="InterPro" id="IPR006905">
    <property type="entry name" value="Flavin_halogenase"/>
</dbReference>
<evidence type="ECO:0000313" key="3">
    <source>
        <dbReference type="EMBL" id="MCP8899807.1"/>
    </source>
</evidence>
<organism evidence="3 4">
    <name type="scientific">Gilvimarinus xylanilyticus</name>
    <dbReference type="NCBI Taxonomy" id="2944139"/>
    <lineage>
        <taxon>Bacteria</taxon>
        <taxon>Pseudomonadati</taxon>
        <taxon>Pseudomonadota</taxon>
        <taxon>Gammaproteobacteria</taxon>
        <taxon>Cellvibrionales</taxon>
        <taxon>Cellvibrionaceae</taxon>
        <taxon>Gilvimarinus</taxon>
    </lineage>
</organism>
<reference evidence="3" key="2">
    <citation type="submission" date="2023-01" db="EMBL/GenBank/DDBJ databases">
        <title>Gilvimarinus xylanilyticus HB14 isolated from Caulerpa lentillifera aquaculture base in Hainan, China.</title>
        <authorList>
            <person name="Zhang Y.-J."/>
        </authorList>
    </citation>
    <scope>NUCLEOTIDE SEQUENCE</scope>
    <source>
        <strain evidence="3">HB14</strain>
    </source>
</reference>
<feature type="binding site" evidence="2">
    <location>
        <begin position="13"/>
        <end position="16"/>
    </location>
    <ligand>
        <name>FAD</name>
        <dbReference type="ChEBI" id="CHEBI:57692"/>
    </ligand>
</feature>
<keyword evidence="4" id="KW-1185">Reference proteome</keyword>
<feature type="active site" evidence="1">
    <location>
        <position position="79"/>
    </location>
</feature>
<keyword evidence="2" id="KW-0274">FAD</keyword>
<dbReference type="Pfam" id="PF04820">
    <property type="entry name" value="Trp_halogenase"/>
    <property type="match status" value="1"/>
</dbReference>
<dbReference type="InterPro" id="IPR050816">
    <property type="entry name" value="Flavin-dep_Halogenase_NPB"/>
</dbReference>
<name>A0A9X2I6L7_9GAMM</name>
<dbReference type="RefSeq" id="WP_253968105.1">
    <property type="nucleotide sequence ID" value="NZ_JAMFTH010000003.1"/>
</dbReference>
<keyword evidence="2" id="KW-0547">Nucleotide-binding</keyword>
<feature type="binding site" evidence="2">
    <location>
        <position position="342"/>
    </location>
    <ligand>
        <name>L-tryptophan</name>
        <dbReference type="ChEBI" id="CHEBI:57912"/>
    </ligand>
</feature>
<dbReference type="GO" id="GO:0004497">
    <property type="term" value="F:monooxygenase activity"/>
    <property type="evidence" value="ECO:0007669"/>
    <property type="project" value="InterPro"/>
</dbReference>
<dbReference type="AlphaFoldDB" id="A0A9X2I6L7"/>
<feature type="binding site" evidence="2">
    <location>
        <position position="186"/>
    </location>
    <ligand>
        <name>FAD</name>
        <dbReference type="ChEBI" id="CHEBI:57692"/>
    </ligand>
</feature>
<dbReference type="PIRSF" id="PIRSF011396">
    <property type="entry name" value="Trp_halogenase"/>
    <property type="match status" value="1"/>
</dbReference>
<reference evidence="3" key="1">
    <citation type="submission" date="2022-05" db="EMBL/GenBank/DDBJ databases">
        <authorList>
            <person name="Sun H.-N."/>
        </authorList>
    </citation>
    <scope>NUCLEOTIDE SEQUENCE</scope>
    <source>
        <strain evidence="3">HB14</strain>
    </source>
</reference>
<evidence type="ECO:0000256" key="1">
    <source>
        <dbReference type="PIRSR" id="PIRSR011396-1"/>
    </source>
</evidence>
<dbReference type="GO" id="GO:0000166">
    <property type="term" value="F:nucleotide binding"/>
    <property type="evidence" value="ECO:0007669"/>
    <property type="project" value="UniProtKB-KW"/>
</dbReference>
<dbReference type="InterPro" id="IPR036188">
    <property type="entry name" value="FAD/NAD-bd_sf"/>
</dbReference>
<dbReference type="InterPro" id="IPR033856">
    <property type="entry name" value="Trp_halogen"/>
</dbReference>
<accession>A0A9X2I6L7</accession>
<evidence type="ECO:0000256" key="2">
    <source>
        <dbReference type="PIRSR" id="PIRSR011396-2"/>
    </source>
</evidence>
<dbReference type="SUPFAM" id="SSF51905">
    <property type="entry name" value="FAD/NAD(P)-binding domain"/>
    <property type="match status" value="1"/>
</dbReference>
<sequence>MTTQIKKLVILGGGTAGWIAATTLGRIFQNSDVSIELVESEQVGVIGVGEATVPLFVDFLRRSGIDEADFIRRTQATFKWGIEFVDWRQPGESYLHTFGPIGRQIDGHDFYQLWLKAQAEGDVTPLMAHSPEAVLSRANKFYLPFKAAGTPFANARYALHLDATLVSAYLSEYAQGLGVKRTLGHVGEIEQDDGGDIRALQLTDGGRVAGDFFFDCSGFQGLLIKQCPGAGYEDWSEFLPCDRAVTVPSARAPVTKSHTVATARSAGWSWRIPLQQRNGNGYVYASDFISDDEARAELLASLDTEPLAEPRVIPFTTGVRSDAWRNNCLALGLAQGFLEPLESTAIHLVSKSLAHFVRFFPGADTREPLRREFNRRLYHDYCEIRDFLVLHYCTTGRSDTPFWRACQAMTPPDTLREKLSLFRAQGNLIPGVEDFFQPSSWQMVLTGMGVTPLGYNPTVDALDYAAVARSLAAGKDAIARAAATQPSHDEFIDTYCKAPPL</sequence>
<evidence type="ECO:0000313" key="4">
    <source>
        <dbReference type="Proteomes" id="UP001139319"/>
    </source>
</evidence>
<dbReference type="EMBL" id="JAMFTH010000003">
    <property type="protein sequence ID" value="MCP8899807.1"/>
    <property type="molecule type" value="Genomic_DNA"/>
</dbReference>
<gene>
    <name evidence="3" type="ORF">M6D89_10910</name>
</gene>